<gene>
    <name evidence="2" type="ORF">TrLO_g310</name>
</gene>
<organism evidence="2 3">
    <name type="scientific">Triparma laevis f. longispina</name>
    <dbReference type="NCBI Taxonomy" id="1714387"/>
    <lineage>
        <taxon>Eukaryota</taxon>
        <taxon>Sar</taxon>
        <taxon>Stramenopiles</taxon>
        <taxon>Ochrophyta</taxon>
        <taxon>Bolidophyceae</taxon>
        <taxon>Parmales</taxon>
        <taxon>Triparmaceae</taxon>
        <taxon>Triparma</taxon>
    </lineage>
</organism>
<dbReference type="Proteomes" id="UP001165122">
    <property type="component" value="Unassembled WGS sequence"/>
</dbReference>
<evidence type="ECO:0000313" key="2">
    <source>
        <dbReference type="EMBL" id="GMI15511.1"/>
    </source>
</evidence>
<accession>A0A9W7FP36</accession>
<feature type="compositionally biased region" description="Polar residues" evidence="1">
    <location>
        <begin position="57"/>
        <end position="95"/>
    </location>
</feature>
<reference evidence="3" key="1">
    <citation type="journal article" date="2023" name="Commun. Biol.">
        <title>Genome analysis of Parmales, the sister group of diatoms, reveals the evolutionary specialization of diatoms from phago-mixotrophs to photoautotrophs.</title>
        <authorList>
            <person name="Ban H."/>
            <person name="Sato S."/>
            <person name="Yoshikawa S."/>
            <person name="Yamada K."/>
            <person name="Nakamura Y."/>
            <person name="Ichinomiya M."/>
            <person name="Sato N."/>
            <person name="Blanc-Mathieu R."/>
            <person name="Endo H."/>
            <person name="Kuwata A."/>
            <person name="Ogata H."/>
        </authorList>
    </citation>
    <scope>NUCLEOTIDE SEQUENCE [LARGE SCALE GENOMIC DNA]</scope>
    <source>
        <strain evidence="3">NIES 3700</strain>
    </source>
</reference>
<dbReference type="AlphaFoldDB" id="A0A9W7FP36"/>
<comment type="caution">
    <text evidence="2">The sequence shown here is derived from an EMBL/GenBank/DDBJ whole genome shotgun (WGS) entry which is preliminary data.</text>
</comment>
<protein>
    <submittedName>
        <fullName evidence="2">Uncharacterized protein</fullName>
    </submittedName>
</protein>
<evidence type="ECO:0000313" key="3">
    <source>
        <dbReference type="Proteomes" id="UP001165122"/>
    </source>
</evidence>
<feature type="region of interest" description="Disordered" evidence="1">
    <location>
        <begin position="57"/>
        <end position="108"/>
    </location>
</feature>
<evidence type="ECO:0000256" key="1">
    <source>
        <dbReference type="SAM" id="MobiDB-lite"/>
    </source>
</evidence>
<name>A0A9W7FP36_9STRA</name>
<dbReference type="EMBL" id="BRXW01000232">
    <property type="protein sequence ID" value="GMI15511.1"/>
    <property type="molecule type" value="Genomic_DNA"/>
</dbReference>
<sequence length="329" mass="35146">MSLLASNPGLQTRVFSLSESYNGSSTDKSGISKSEGVELIKIAQREIKAAISVINGGQSSDKENTNSSNVNTPTRASMTPVKNPSTPMARSTPGTPETAMKTPTKKTLPPPAQLSALSHLHSATTSLRCILLTSPALSKTYASSNPLGLEKICYHVISAAVDLLTRSDPNVATGAAKCGMAAYEVMGVLAKNYVTDYTIQQDPNIVSLPSLSSKPTPQSALLYSIPTPTPTYTSGSNDFDRQLTKIIAGVSINASRCASELSLLSAPSPPSLNFGQKFEASFSLLQSDPFAGPHILYSTALPYIQIMRGLKMEKEGDNYREKGHKFLWR</sequence>
<proteinExistence type="predicted"/>
<keyword evidence="3" id="KW-1185">Reference proteome</keyword>